<dbReference type="InterPro" id="IPR008271">
    <property type="entry name" value="Ser/Thr_kinase_AS"/>
</dbReference>
<dbReference type="PANTHER" id="PTHR44329">
    <property type="entry name" value="SERINE/THREONINE-PROTEIN KINASE TNNI3K-RELATED"/>
    <property type="match status" value="1"/>
</dbReference>
<protein>
    <recommendedName>
        <fullName evidence="6">Protein kinase domain-containing protein</fullName>
    </recommendedName>
</protein>
<proteinExistence type="inferred from homology"/>
<dbReference type="PROSITE" id="PS00107">
    <property type="entry name" value="PROTEIN_KINASE_ATP"/>
    <property type="match status" value="1"/>
</dbReference>
<keyword evidence="1 4" id="KW-0547">Nucleotide-binding</keyword>
<comment type="caution">
    <text evidence="7">The sequence shown here is derived from an EMBL/GenBank/DDBJ whole genome shotgun (WGS) entry which is preliminary data.</text>
</comment>
<keyword evidence="3" id="KW-0040">ANK repeat</keyword>
<dbReference type="PANTHER" id="PTHR44329:SF214">
    <property type="entry name" value="PROTEIN KINASE DOMAIN-CONTAINING PROTEIN"/>
    <property type="match status" value="1"/>
</dbReference>
<dbReference type="PROSITE" id="PS50011">
    <property type="entry name" value="PROTEIN_KINASE_DOM"/>
    <property type="match status" value="1"/>
</dbReference>
<dbReference type="InterPro" id="IPR011009">
    <property type="entry name" value="Kinase-like_dom_sf"/>
</dbReference>
<keyword evidence="5" id="KW-0418">Kinase</keyword>
<dbReference type="EMBL" id="JNBR01001525">
    <property type="protein sequence ID" value="OQR86164.1"/>
    <property type="molecule type" value="Genomic_DNA"/>
</dbReference>
<keyword evidence="8" id="KW-1185">Reference proteome</keyword>
<keyword evidence="2 4" id="KW-0067">ATP-binding</keyword>
<comment type="similarity">
    <text evidence="5">Belongs to the protein kinase superfamily.</text>
</comment>
<organism evidence="7 8">
    <name type="scientific">Achlya hypogyna</name>
    <name type="common">Oomycete</name>
    <name type="synonym">Protoachlya hypogyna</name>
    <dbReference type="NCBI Taxonomy" id="1202772"/>
    <lineage>
        <taxon>Eukaryota</taxon>
        <taxon>Sar</taxon>
        <taxon>Stramenopiles</taxon>
        <taxon>Oomycota</taxon>
        <taxon>Saprolegniomycetes</taxon>
        <taxon>Saprolegniales</taxon>
        <taxon>Achlyaceae</taxon>
        <taxon>Achlya</taxon>
    </lineage>
</organism>
<dbReference type="InterPro" id="IPR002110">
    <property type="entry name" value="Ankyrin_rpt"/>
</dbReference>
<gene>
    <name evidence="7" type="ORF">ACHHYP_10885</name>
</gene>
<dbReference type="PROSITE" id="PS50088">
    <property type="entry name" value="ANK_REPEAT"/>
    <property type="match status" value="1"/>
</dbReference>
<feature type="non-terminal residue" evidence="7">
    <location>
        <position position="251"/>
    </location>
</feature>
<dbReference type="STRING" id="1202772.A0A1V9YKB1"/>
<dbReference type="PROSITE" id="PS50297">
    <property type="entry name" value="ANK_REP_REGION"/>
    <property type="match status" value="1"/>
</dbReference>
<reference evidence="7 8" key="1">
    <citation type="journal article" date="2014" name="Genome Biol. Evol.">
        <title>The secreted proteins of Achlya hypogyna and Thraustotheca clavata identify the ancestral oomycete secretome and reveal gene acquisitions by horizontal gene transfer.</title>
        <authorList>
            <person name="Misner I."/>
            <person name="Blouin N."/>
            <person name="Leonard G."/>
            <person name="Richards T.A."/>
            <person name="Lane C.E."/>
        </authorList>
    </citation>
    <scope>NUCLEOTIDE SEQUENCE [LARGE SCALE GENOMIC DNA]</scope>
    <source>
        <strain evidence="7 8">ATCC 48635</strain>
    </source>
</reference>
<dbReference type="SMART" id="SM00220">
    <property type="entry name" value="S_TKc"/>
    <property type="match status" value="1"/>
</dbReference>
<dbReference type="Pfam" id="PF00069">
    <property type="entry name" value="Pkinase"/>
    <property type="match status" value="1"/>
</dbReference>
<accession>A0A1V9YKB1</accession>
<evidence type="ECO:0000256" key="4">
    <source>
        <dbReference type="PROSITE-ProRule" id="PRU10141"/>
    </source>
</evidence>
<dbReference type="OrthoDB" id="77576at2759"/>
<dbReference type="Gene3D" id="1.10.510.10">
    <property type="entry name" value="Transferase(Phosphotransferase) domain 1"/>
    <property type="match status" value="1"/>
</dbReference>
<evidence type="ECO:0000313" key="7">
    <source>
        <dbReference type="EMBL" id="OQR86164.1"/>
    </source>
</evidence>
<dbReference type="GO" id="GO:0004674">
    <property type="term" value="F:protein serine/threonine kinase activity"/>
    <property type="evidence" value="ECO:0007669"/>
    <property type="project" value="UniProtKB-KW"/>
</dbReference>
<feature type="repeat" description="ANK" evidence="3">
    <location>
        <begin position="37"/>
        <end position="69"/>
    </location>
</feature>
<evidence type="ECO:0000256" key="1">
    <source>
        <dbReference type="ARBA" id="ARBA00022741"/>
    </source>
</evidence>
<evidence type="ECO:0000259" key="6">
    <source>
        <dbReference type="PROSITE" id="PS50011"/>
    </source>
</evidence>
<evidence type="ECO:0000313" key="8">
    <source>
        <dbReference type="Proteomes" id="UP000243579"/>
    </source>
</evidence>
<evidence type="ECO:0000256" key="5">
    <source>
        <dbReference type="RuleBase" id="RU000304"/>
    </source>
</evidence>
<keyword evidence="5" id="KW-0808">Transferase</keyword>
<dbReference type="InterPro" id="IPR051681">
    <property type="entry name" value="Ser/Thr_Kinases-Pseudokinases"/>
</dbReference>
<evidence type="ECO:0000256" key="3">
    <source>
        <dbReference type="PROSITE-ProRule" id="PRU00023"/>
    </source>
</evidence>
<keyword evidence="5" id="KW-0723">Serine/threonine-protein kinase</keyword>
<feature type="binding site" evidence="4">
    <location>
        <position position="104"/>
    </location>
    <ligand>
        <name>ATP</name>
        <dbReference type="ChEBI" id="CHEBI:30616"/>
    </ligand>
</feature>
<name>A0A1V9YKB1_ACHHY</name>
<dbReference type="AlphaFoldDB" id="A0A1V9YKB1"/>
<dbReference type="InterPro" id="IPR017441">
    <property type="entry name" value="Protein_kinase_ATP_BS"/>
</dbReference>
<evidence type="ECO:0000256" key="2">
    <source>
        <dbReference type="ARBA" id="ARBA00022840"/>
    </source>
</evidence>
<dbReference type="PROSITE" id="PS00108">
    <property type="entry name" value="PROTEIN_KINASE_ST"/>
    <property type="match status" value="1"/>
</dbReference>
<dbReference type="InterPro" id="IPR000719">
    <property type="entry name" value="Prot_kinase_dom"/>
</dbReference>
<dbReference type="SUPFAM" id="SSF56112">
    <property type="entry name" value="Protein kinase-like (PK-like)"/>
    <property type="match status" value="1"/>
</dbReference>
<feature type="domain" description="Protein kinase" evidence="6">
    <location>
        <begin position="77"/>
        <end position="251"/>
    </location>
</feature>
<dbReference type="Proteomes" id="UP000243579">
    <property type="component" value="Unassembled WGS sequence"/>
</dbReference>
<sequence>MTPAATPDVPTRLAQLSTTPSLIATSQGSQLSQWLPDGSTPLTRAVDAECLDALEVLLDAGASLASRNKMDAGLLFYEVRALLGSGGFGAVYAGTYDGEPVAVKVAHPNGASALQQEIDVVIRCPSPFIVTPVAVTDTGVTPVMVLELMDAGNLQDYLRNKRRGRPTPVAFSTLEVAWVVAHALVDLHARGIVHRDIKSANVLLSTTKYIKVADLGVAKDVQTMMTTGMGTVAWTAPEVLASGVSYTAAAD</sequence>
<dbReference type="GO" id="GO:0005524">
    <property type="term" value="F:ATP binding"/>
    <property type="evidence" value="ECO:0007669"/>
    <property type="project" value="UniProtKB-UniRule"/>
</dbReference>